<comment type="caution">
    <text evidence="4">The sequence shown here is derived from an EMBL/GenBank/DDBJ whole genome shotgun (WGS) entry which is preliminary data.</text>
</comment>
<keyword evidence="5" id="KW-1185">Reference proteome</keyword>
<feature type="transmembrane region" description="Helical" evidence="1">
    <location>
        <begin position="144"/>
        <end position="161"/>
    </location>
</feature>
<gene>
    <name evidence="4" type="ORF">WJX64_01310</name>
</gene>
<feature type="transmembrane region" description="Helical" evidence="1">
    <location>
        <begin position="289"/>
        <end position="312"/>
    </location>
</feature>
<dbReference type="Proteomes" id="UP001425155">
    <property type="component" value="Unassembled WGS sequence"/>
</dbReference>
<keyword evidence="4" id="KW-0012">Acyltransferase</keyword>
<dbReference type="Pfam" id="PF19040">
    <property type="entry name" value="SGNH"/>
    <property type="match status" value="1"/>
</dbReference>
<name>A0ABU9VZL7_9MICO</name>
<evidence type="ECO:0000259" key="2">
    <source>
        <dbReference type="Pfam" id="PF01757"/>
    </source>
</evidence>
<reference evidence="4 5" key="1">
    <citation type="submission" date="2024-03" db="EMBL/GenBank/DDBJ databases">
        <title>YIM 134122 draft genome.</title>
        <authorList>
            <person name="Zuo S."/>
            <person name="Xiong L."/>
        </authorList>
    </citation>
    <scope>NUCLEOTIDE SEQUENCE [LARGE SCALE GENOMIC DNA]</scope>
    <source>
        <strain evidence="4 5">YIM 134122</strain>
    </source>
</reference>
<dbReference type="PANTHER" id="PTHR23028">
    <property type="entry name" value="ACETYLTRANSFERASE"/>
    <property type="match status" value="1"/>
</dbReference>
<evidence type="ECO:0000313" key="4">
    <source>
        <dbReference type="EMBL" id="MEN1945177.1"/>
    </source>
</evidence>
<feature type="domain" description="SGNH" evidence="3">
    <location>
        <begin position="451"/>
        <end position="678"/>
    </location>
</feature>
<feature type="transmembrane region" description="Helical" evidence="1">
    <location>
        <begin position="29"/>
        <end position="49"/>
    </location>
</feature>
<feature type="transmembrane region" description="Helical" evidence="1">
    <location>
        <begin position="168"/>
        <end position="189"/>
    </location>
</feature>
<feature type="transmembrane region" description="Helical" evidence="1">
    <location>
        <begin position="195"/>
        <end position="216"/>
    </location>
</feature>
<organism evidence="4 5">
    <name type="scientific">Leifsonia stereocauli</name>
    <dbReference type="NCBI Taxonomy" id="3134136"/>
    <lineage>
        <taxon>Bacteria</taxon>
        <taxon>Bacillati</taxon>
        <taxon>Actinomycetota</taxon>
        <taxon>Actinomycetes</taxon>
        <taxon>Micrococcales</taxon>
        <taxon>Microbacteriaceae</taxon>
        <taxon>Leifsonia</taxon>
    </lineage>
</organism>
<keyword evidence="4" id="KW-0808">Transferase</keyword>
<accession>A0ABU9VZL7</accession>
<proteinExistence type="predicted"/>
<keyword evidence="1" id="KW-0812">Transmembrane</keyword>
<dbReference type="EC" id="2.3.1.-" evidence="4"/>
<dbReference type="InterPro" id="IPR050879">
    <property type="entry name" value="Acyltransferase_3"/>
</dbReference>
<protein>
    <submittedName>
        <fullName evidence="4">Acyltransferase family protein</fullName>
        <ecNumber evidence="4">2.3.1.-</ecNumber>
    </submittedName>
</protein>
<feature type="transmembrane region" description="Helical" evidence="1">
    <location>
        <begin position="7"/>
        <end position="23"/>
    </location>
</feature>
<keyword evidence="1" id="KW-0472">Membrane</keyword>
<feature type="transmembrane region" description="Helical" evidence="1">
    <location>
        <begin position="355"/>
        <end position="377"/>
    </location>
</feature>
<dbReference type="InterPro" id="IPR043968">
    <property type="entry name" value="SGNH"/>
</dbReference>
<evidence type="ECO:0000259" key="3">
    <source>
        <dbReference type="Pfam" id="PF19040"/>
    </source>
</evidence>
<feature type="transmembrane region" description="Helical" evidence="1">
    <location>
        <begin position="228"/>
        <end position="245"/>
    </location>
</feature>
<sequence>MRKEIQALRAIAVGAVVLFHLWPTRITGGFVGVDIFFAISGYLIIGHLLRETDASGGLALGRFWARRARRLLPASMLVLIATGVATVIWVPMTLWQQWFKEIGASAVYIQNWVLAVDSVDYLHSENSPSAVQHFWSLSVEEQLYIIWPLLIVAMLAIAARLGARPRRLIGITLFLLVLASFVYAAVAVATDPAPAYFVTLSRAWEFGAGGLLAFAAARVHMHSPRLRAAVSWVGFGMLVATIVLYSPATPFPGIAAVTPVLGTLLVIWAGDPRLPWGPGVLFRLRPVQWIGDISYSFYLWHWPLIVILPFALGHELGFTSRVGILVVSLALAWLSKTLIEDPGRQMRLFTARPAWLTLVATVAVTALMLGVSTFGYARTGQAIAVAAEENKRAVAAAEVCGGAVAVMPGNPCRDPYAPNILTNPIVAANDIGKGVQIADKCKVPLDSSRVITCDRGDVKAFTSTIALIGDSHAGQYLEALDRYGKQHHVRILTYIKTWCAGTGAPRVQPASDSSPTSIRSCATWGKHAITDIAGRPDIDSVVFTNYTSQYTMPSPDKLGRPVAPEDFENAWRPLFDAGKQVVAIRDLPNAGLTNIPQCIAEHPGDVDPCPLSRASATIPTDVDPLMIAATRHPEVRTVDLDDVFCDETTCHTLIGGLIVYFDSHHMTASFSRSIAPIIGPRVLGIEAQASRS</sequence>
<evidence type="ECO:0000313" key="5">
    <source>
        <dbReference type="Proteomes" id="UP001425155"/>
    </source>
</evidence>
<dbReference type="Pfam" id="PF01757">
    <property type="entry name" value="Acyl_transf_3"/>
    <property type="match status" value="1"/>
</dbReference>
<dbReference type="EMBL" id="JBCLVG010000001">
    <property type="protein sequence ID" value="MEN1945177.1"/>
    <property type="molecule type" value="Genomic_DNA"/>
</dbReference>
<dbReference type="RefSeq" id="WP_342111064.1">
    <property type="nucleotide sequence ID" value="NZ_JBCAUN010000001.1"/>
</dbReference>
<feature type="domain" description="Acyltransferase 3" evidence="2">
    <location>
        <begin position="3"/>
        <end position="334"/>
    </location>
</feature>
<dbReference type="InterPro" id="IPR002656">
    <property type="entry name" value="Acyl_transf_3_dom"/>
</dbReference>
<dbReference type="GO" id="GO:0016746">
    <property type="term" value="F:acyltransferase activity"/>
    <property type="evidence" value="ECO:0007669"/>
    <property type="project" value="UniProtKB-KW"/>
</dbReference>
<feature type="transmembrane region" description="Helical" evidence="1">
    <location>
        <begin position="318"/>
        <end position="334"/>
    </location>
</feature>
<feature type="transmembrane region" description="Helical" evidence="1">
    <location>
        <begin position="70"/>
        <end position="90"/>
    </location>
</feature>
<evidence type="ECO:0000256" key="1">
    <source>
        <dbReference type="SAM" id="Phobius"/>
    </source>
</evidence>
<dbReference type="PANTHER" id="PTHR23028:SF53">
    <property type="entry name" value="ACYL_TRANSF_3 DOMAIN-CONTAINING PROTEIN"/>
    <property type="match status" value="1"/>
</dbReference>
<keyword evidence="1" id="KW-1133">Transmembrane helix</keyword>
<feature type="transmembrane region" description="Helical" evidence="1">
    <location>
        <begin position="251"/>
        <end position="269"/>
    </location>
</feature>